<sequence>MARKESIGARISRAFRAAGIGAGAALCLLVGMAFLTVAGWIALVAAYGAAKAALIIGLAYTGFGLAGLGMASVIAKPPEHVPHDVERTRHSDIDLYIRLLDGFATGMQAGRKARRPH</sequence>
<feature type="transmembrane region" description="Helical" evidence="1">
    <location>
        <begin position="20"/>
        <end position="47"/>
    </location>
</feature>
<dbReference type="Proteomes" id="UP000236752">
    <property type="component" value="Unassembled WGS sequence"/>
</dbReference>
<feature type="transmembrane region" description="Helical" evidence="1">
    <location>
        <begin position="53"/>
        <end position="75"/>
    </location>
</feature>
<protein>
    <submittedName>
        <fullName evidence="2">Putative Holin-X, holin superfamily III</fullName>
    </submittedName>
</protein>
<dbReference type="RefSeq" id="WP_103908461.1">
    <property type="nucleotide sequence ID" value="NZ_FNUZ01000001.1"/>
</dbReference>
<evidence type="ECO:0000256" key="1">
    <source>
        <dbReference type="SAM" id="Phobius"/>
    </source>
</evidence>
<keyword evidence="1" id="KW-0472">Membrane</keyword>
<evidence type="ECO:0000313" key="3">
    <source>
        <dbReference type="Proteomes" id="UP000236752"/>
    </source>
</evidence>
<accession>A0A1H5RY63</accession>
<keyword evidence="1" id="KW-0812">Transmembrane</keyword>
<dbReference type="AlphaFoldDB" id="A0A1H5RY63"/>
<proteinExistence type="predicted"/>
<gene>
    <name evidence="2" type="ORF">SAMN04488045_0031</name>
</gene>
<name>A0A1H5RY63_9RHOB</name>
<keyword evidence="3" id="KW-1185">Reference proteome</keyword>
<organism evidence="2 3">
    <name type="scientific">Thalassococcus halodurans</name>
    <dbReference type="NCBI Taxonomy" id="373675"/>
    <lineage>
        <taxon>Bacteria</taxon>
        <taxon>Pseudomonadati</taxon>
        <taxon>Pseudomonadota</taxon>
        <taxon>Alphaproteobacteria</taxon>
        <taxon>Rhodobacterales</taxon>
        <taxon>Roseobacteraceae</taxon>
        <taxon>Thalassococcus</taxon>
    </lineage>
</organism>
<dbReference type="InterPro" id="IPR009937">
    <property type="entry name" value="Phage_holin_3_6"/>
</dbReference>
<dbReference type="Pfam" id="PF07332">
    <property type="entry name" value="Phage_holin_3_6"/>
    <property type="match status" value="1"/>
</dbReference>
<dbReference type="EMBL" id="FNUZ01000001">
    <property type="protein sequence ID" value="SEF43259.1"/>
    <property type="molecule type" value="Genomic_DNA"/>
</dbReference>
<evidence type="ECO:0000313" key="2">
    <source>
        <dbReference type="EMBL" id="SEF43259.1"/>
    </source>
</evidence>
<reference evidence="2 3" key="1">
    <citation type="submission" date="2016-10" db="EMBL/GenBank/DDBJ databases">
        <authorList>
            <person name="de Groot N.N."/>
        </authorList>
    </citation>
    <scope>NUCLEOTIDE SEQUENCE [LARGE SCALE GENOMIC DNA]</scope>
    <source>
        <strain evidence="2 3">DSM 26915</strain>
    </source>
</reference>
<dbReference type="OrthoDB" id="7874165at2"/>
<keyword evidence="1" id="KW-1133">Transmembrane helix</keyword>